<feature type="compositionally biased region" description="Basic residues" evidence="8">
    <location>
        <begin position="186"/>
        <end position="196"/>
    </location>
</feature>
<dbReference type="STRING" id="1365824.V5EV73"/>
<dbReference type="OMA" id="TGYPYRK"/>
<feature type="region of interest" description="Disordered" evidence="8">
    <location>
        <begin position="186"/>
        <end position="211"/>
    </location>
</feature>
<evidence type="ECO:0008006" key="12">
    <source>
        <dbReference type="Google" id="ProtNLM"/>
    </source>
</evidence>
<dbReference type="PANTHER" id="PTHR45630:SF8">
    <property type="entry name" value="CATION-TRANSPORTING ATPASE"/>
    <property type="match status" value="1"/>
</dbReference>
<dbReference type="HOGENOM" id="CLU_1332797_0_0_1"/>
<keyword evidence="6" id="KW-0460">Magnesium</keyword>
<dbReference type="GO" id="GO:0016020">
    <property type="term" value="C:membrane"/>
    <property type="evidence" value="ECO:0007669"/>
    <property type="project" value="UniProtKB-SubCell"/>
</dbReference>
<sequence>MAPSSDYSSSPRHTPIHPRAPTANLVSVKVLVSLIGQVAICGAFQMWAFYYVRAQPWYSPPVIDPNEELNTSNPENTAVFLISSFQYSVGCLVYTTGYPYRKNPITNVWLMASVTALFLFSLYALFTPEGKVADLLGLVPFPRSFHIALFVAVVLNTVLSFVFESLLANSVAKMVKALQRFVRRSRRNRGRKHGSKTYKAVERSMQNDGDA</sequence>
<evidence type="ECO:0000256" key="8">
    <source>
        <dbReference type="SAM" id="MobiDB-lite"/>
    </source>
</evidence>
<reference evidence="11" key="1">
    <citation type="journal article" date="2013" name="Genome Announc.">
        <title>Draft genome sequence of Pseudozyma brasiliensis sp. nov. strain GHG001, a high producer of endo-1,4-xylanase isolated from an insect pest of sugarcane.</title>
        <authorList>
            <person name="Oliveira J.V.D.C."/>
            <person name="dos Santos R.A.C."/>
            <person name="Borges T.A."/>
            <person name="Riano-Pachon D.M."/>
            <person name="Goldman G.H."/>
        </authorList>
    </citation>
    <scope>NUCLEOTIDE SEQUENCE [LARGE SCALE GENOMIC DNA]</scope>
    <source>
        <strain evidence="11">GHG001</strain>
    </source>
</reference>
<keyword evidence="9" id="KW-0472">Membrane</keyword>
<evidence type="ECO:0000256" key="3">
    <source>
        <dbReference type="ARBA" id="ARBA00022723"/>
    </source>
</evidence>
<dbReference type="InterPro" id="IPR023298">
    <property type="entry name" value="ATPase_P-typ_TM_dom_sf"/>
</dbReference>
<protein>
    <recommendedName>
        <fullName evidence="12">Cation-transporting ATPase</fullName>
    </recommendedName>
</protein>
<keyword evidence="9" id="KW-0812">Transmembrane</keyword>
<keyword evidence="9" id="KW-1133">Transmembrane helix</keyword>
<evidence type="ECO:0000256" key="9">
    <source>
        <dbReference type="SAM" id="Phobius"/>
    </source>
</evidence>
<keyword evidence="2" id="KW-0597">Phosphoprotein</keyword>
<proteinExistence type="predicted"/>
<evidence type="ECO:0000256" key="4">
    <source>
        <dbReference type="ARBA" id="ARBA00022741"/>
    </source>
</evidence>
<dbReference type="GeneID" id="27419021"/>
<dbReference type="GO" id="GO:0006874">
    <property type="term" value="P:intracellular calcium ion homeostasis"/>
    <property type="evidence" value="ECO:0007669"/>
    <property type="project" value="TreeGrafter"/>
</dbReference>
<gene>
    <name evidence="10" type="ORF">PSEUBRA_SCAF21g03339</name>
</gene>
<dbReference type="EMBL" id="KI545864">
    <property type="protein sequence ID" value="EST07113.1"/>
    <property type="molecule type" value="Genomic_DNA"/>
</dbReference>
<evidence type="ECO:0000256" key="7">
    <source>
        <dbReference type="ARBA" id="ARBA00022967"/>
    </source>
</evidence>
<dbReference type="Proteomes" id="UP000019377">
    <property type="component" value="Unassembled WGS sequence"/>
</dbReference>
<keyword evidence="5" id="KW-0067">ATP-binding</keyword>
<evidence type="ECO:0000313" key="11">
    <source>
        <dbReference type="Proteomes" id="UP000019377"/>
    </source>
</evidence>
<dbReference type="GO" id="GO:0005524">
    <property type="term" value="F:ATP binding"/>
    <property type="evidence" value="ECO:0007669"/>
    <property type="project" value="UniProtKB-KW"/>
</dbReference>
<feature type="transmembrane region" description="Helical" evidence="9">
    <location>
        <begin position="146"/>
        <end position="167"/>
    </location>
</feature>
<evidence type="ECO:0000256" key="6">
    <source>
        <dbReference type="ARBA" id="ARBA00022842"/>
    </source>
</evidence>
<dbReference type="AlphaFoldDB" id="V5EV73"/>
<dbReference type="RefSeq" id="XP_016292102.1">
    <property type="nucleotide sequence ID" value="XM_016436383.1"/>
</dbReference>
<evidence type="ECO:0000313" key="10">
    <source>
        <dbReference type="EMBL" id="EST07113.1"/>
    </source>
</evidence>
<organism evidence="10 11">
    <name type="scientific">Kalmanozyma brasiliensis (strain GHG001)</name>
    <name type="common">Yeast</name>
    <name type="synonym">Pseudozyma brasiliensis</name>
    <dbReference type="NCBI Taxonomy" id="1365824"/>
    <lineage>
        <taxon>Eukaryota</taxon>
        <taxon>Fungi</taxon>
        <taxon>Dikarya</taxon>
        <taxon>Basidiomycota</taxon>
        <taxon>Ustilaginomycotina</taxon>
        <taxon>Ustilaginomycetes</taxon>
        <taxon>Ustilaginales</taxon>
        <taxon>Ustilaginaceae</taxon>
        <taxon>Kalmanozyma</taxon>
    </lineage>
</organism>
<dbReference type="GO" id="GO:0140358">
    <property type="term" value="F:P-type transmembrane transporter activity"/>
    <property type="evidence" value="ECO:0007669"/>
    <property type="project" value="InterPro"/>
</dbReference>
<dbReference type="SUPFAM" id="SSF81665">
    <property type="entry name" value="Calcium ATPase, transmembrane domain M"/>
    <property type="match status" value="1"/>
</dbReference>
<evidence type="ECO:0000256" key="5">
    <source>
        <dbReference type="ARBA" id="ARBA00022840"/>
    </source>
</evidence>
<evidence type="ECO:0000256" key="2">
    <source>
        <dbReference type="ARBA" id="ARBA00022553"/>
    </source>
</evidence>
<keyword evidence="3" id="KW-0479">Metal-binding</keyword>
<keyword evidence="7" id="KW-1278">Translocase</keyword>
<dbReference type="GO" id="GO:0046872">
    <property type="term" value="F:metal ion binding"/>
    <property type="evidence" value="ECO:0007669"/>
    <property type="project" value="UniProtKB-KW"/>
</dbReference>
<feature type="transmembrane region" description="Helical" evidence="9">
    <location>
        <begin position="30"/>
        <end position="52"/>
    </location>
</feature>
<dbReference type="GO" id="GO:0019829">
    <property type="term" value="F:ATPase-coupled monoatomic cation transmembrane transporter activity"/>
    <property type="evidence" value="ECO:0007669"/>
    <property type="project" value="TreeGrafter"/>
</dbReference>
<dbReference type="eggNOG" id="KOG0208">
    <property type="taxonomic scope" value="Eukaryota"/>
</dbReference>
<dbReference type="OrthoDB" id="48943at2759"/>
<evidence type="ECO:0000256" key="1">
    <source>
        <dbReference type="ARBA" id="ARBA00004141"/>
    </source>
</evidence>
<comment type="subcellular location">
    <subcellularLocation>
        <location evidence="1">Membrane</location>
        <topology evidence="1">Multi-pass membrane protein</topology>
    </subcellularLocation>
</comment>
<keyword evidence="11" id="KW-1185">Reference proteome</keyword>
<name>V5EV73_KALBG</name>
<accession>V5EV73</accession>
<feature type="transmembrane region" description="Helical" evidence="9">
    <location>
        <begin position="108"/>
        <end position="126"/>
    </location>
</feature>
<dbReference type="PANTHER" id="PTHR45630">
    <property type="entry name" value="CATION-TRANSPORTING ATPASE-RELATED"/>
    <property type="match status" value="1"/>
</dbReference>
<dbReference type="InterPro" id="IPR006544">
    <property type="entry name" value="P-type_TPase_V"/>
</dbReference>
<keyword evidence="4" id="KW-0547">Nucleotide-binding</keyword>